<accession>A0A377BLL4</accession>
<reference evidence="1 2" key="1">
    <citation type="submission" date="2018-06" db="EMBL/GenBank/DDBJ databases">
        <authorList>
            <consortium name="Pathogen Informatics"/>
            <person name="Doyle S."/>
        </authorList>
    </citation>
    <scope>NUCLEOTIDE SEQUENCE [LARGE SCALE GENOMIC DNA]</scope>
    <source>
        <strain evidence="1 2">NCTC13148</strain>
    </source>
</reference>
<protein>
    <submittedName>
        <fullName evidence="1">Uncharacterized protein</fullName>
    </submittedName>
</protein>
<gene>
    <name evidence="1" type="ORF">NCTC13148_01276</name>
</gene>
<proteinExistence type="predicted"/>
<dbReference type="Proteomes" id="UP000254255">
    <property type="component" value="Unassembled WGS sequence"/>
</dbReference>
<evidence type="ECO:0000313" key="1">
    <source>
        <dbReference type="EMBL" id="STL70818.1"/>
    </source>
</evidence>
<name>A0A377BLL4_ECOLX</name>
<organism evidence="1 2">
    <name type="scientific">Escherichia coli</name>
    <dbReference type="NCBI Taxonomy" id="562"/>
    <lineage>
        <taxon>Bacteria</taxon>
        <taxon>Pseudomonadati</taxon>
        <taxon>Pseudomonadota</taxon>
        <taxon>Gammaproteobacteria</taxon>
        <taxon>Enterobacterales</taxon>
        <taxon>Enterobacteriaceae</taxon>
        <taxon>Escherichia</taxon>
    </lineage>
</organism>
<dbReference type="EMBL" id="UGET01000004">
    <property type="protein sequence ID" value="STL70818.1"/>
    <property type="molecule type" value="Genomic_DNA"/>
</dbReference>
<evidence type="ECO:0000313" key="2">
    <source>
        <dbReference type="Proteomes" id="UP000254255"/>
    </source>
</evidence>
<dbReference type="AlphaFoldDB" id="A0A377BLL4"/>
<sequence length="71" mass="8496">MTFFFARSAGSQVSVGFARTGSCFHHQRLAFFYRLGDGYRHLSLWFSRLKAWYRFRQLTVWCKIVRHTTPC</sequence>